<evidence type="ECO:0000313" key="4">
    <source>
        <dbReference type="EMBL" id="CAL8113738.1"/>
    </source>
</evidence>
<dbReference type="SMART" id="SM00233">
    <property type="entry name" value="PH"/>
    <property type="match status" value="2"/>
</dbReference>
<dbReference type="InterPro" id="IPR036034">
    <property type="entry name" value="PDZ_sf"/>
</dbReference>
<dbReference type="SUPFAM" id="SSF50156">
    <property type="entry name" value="PDZ domain-like"/>
    <property type="match status" value="1"/>
</dbReference>
<dbReference type="EMBL" id="CAXLJM020000049">
    <property type="protein sequence ID" value="CAL8113738.1"/>
    <property type="molecule type" value="Genomic_DNA"/>
</dbReference>
<keyword evidence="5" id="KW-1185">Reference proteome</keyword>
<name>A0ABP1QWL6_9HEXA</name>
<evidence type="ECO:0000256" key="1">
    <source>
        <dbReference type="SAM" id="MobiDB-lite"/>
    </source>
</evidence>
<dbReference type="SMART" id="SM00228">
    <property type="entry name" value="PDZ"/>
    <property type="match status" value="1"/>
</dbReference>
<dbReference type="PANTHER" id="PTHR47644">
    <property type="entry name" value="AGAP008221-PA"/>
    <property type="match status" value="1"/>
</dbReference>
<evidence type="ECO:0000259" key="3">
    <source>
        <dbReference type="PROSITE" id="PS50106"/>
    </source>
</evidence>
<dbReference type="SUPFAM" id="SSF50729">
    <property type="entry name" value="PH domain-like"/>
    <property type="match status" value="2"/>
</dbReference>
<dbReference type="Gene3D" id="2.30.42.10">
    <property type="match status" value="1"/>
</dbReference>
<dbReference type="InterPro" id="IPR001849">
    <property type="entry name" value="PH_domain"/>
</dbReference>
<feature type="domain" description="PDZ" evidence="3">
    <location>
        <begin position="1114"/>
        <end position="1178"/>
    </location>
</feature>
<organism evidence="4 5">
    <name type="scientific">Orchesella dallaii</name>
    <dbReference type="NCBI Taxonomy" id="48710"/>
    <lineage>
        <taxon>Eukaryota</taxon>
        <taxon>Metazoa</taxon>
        <taxon>Ecdysozoa</taxon>
        <taxon>Arthropoda</taxon>
        <taxon>Hexapoda</taxon>
        <taxon>Collembola</taxon>
        <taxon>Entomobryomorpha</taxon>
        <taxon>Entomobryoidea</taxon>
        <taxon>Orchesellidae</taxon>
        <taxon>Orchesellinae</taxon>
        <taxon>Orchesella</taxon>
    </lineage>
</organism>
<dbReference type="Gene3D" id="2.30.29.30">
    <property type="entry name" value="Pleckstrin-homology domain (PH domain)/Phosphotyrosine-binding domain (PTB)"/>
    <property type="match status" value="2"/>
</dbReference>
<feature type="region of interest" description="Disordered" evidence="1">
    <location>
        <begin position="971"/>
        <end position="1006"/>
    </location>
</feature>
<feature type="domain" description="PH" evidence="2">
    <location>
        <begin position="1230"/>
        <end position="1360"/>
    </location>
</feature>
<comment type="caution">
    <text evidence="4">The sequence shown here is derived from an EMBL/GenBank/DDBJ whole genome shotgun (WGS) entry which is preliminary data.</text>
</comment>
<dbReference type="InterPro" id="IPR011993">
    <property type="entry name" value="PH-like_dom_sf"/>
</dbReference>
<reference evidence="4 5" key="1">
    <citation type="submission" date="2024-08" db="EMBL/GenBank/DDBJ databases">
        <authorList>
            <person name="Cucini C."/>
            <person name="Frati F."/>
        </authorList>
    </citation>
    <scope>NUCLEOTIDE SEQUENCE [LARGE SCALE GENOMIC DNA]</scope>
</reference>
<dbReference type="Pfam" id="PF00169">
    <property type="entry name" value="PH"/>
    <property type="match status" value="2"/>
</dbReference>
<protein>
    <submittedName>
        <fullName evidence="4">Uncharacterized protein</fullName>
    </submittedName>
</protein>
<sequence>MNLYTYQALLIIIHYANSQAHAQDCALVHNLVLSNSPLLPLSSHSDQPKNATPQRLCASQTTDCCNSTLIGPIVEGHEVPRAWFDNSIKYTHFNDKLASHIQYMKSTGSNNQTLWNATLAGLNVLSTWGVKYWDSHFIRTNVFTNECAAKIAQAAACGVCVTGTPVQACKSLCQNIIMGCVKTPLAEYIEGPWKHAVNSVRTAVRLIITDNDKEDNTQLNEIMNDLNLWREPISWWTDENNACDTLPEINCWNGEAVGSYEFSVVRWRSSFNPEFTDKRGSAVNPNVMLQLDEFHKELIQVRKSLEKYWPTSGSDMRFGSPHIALALSSSEEFLEGSGYDDEDMEYAQSGYGDTGESVHKPIDSDDEDLPGYEGSGGSGEVGESPRQEDTGEEVIAPTESGPPGYRNWRMVRYVGGYQSDDETTRRNNCLDERGQRVVGPSSSNASNNSKLQIHRNRSLTGIYSREDFREQYCINDRALQGLEKSRSTGFLFGCLSSYQESPCKKRDNSTSTSFFTSCYGRQPPMENNAYRYDEYRREYDEDGGVMDRGYYAGKTSRYYEFDERGFDKPGTARFVSRESLYEQAKRYTWDEEMHRYVERVDGQYEASGSGMPQQVPPHEDQQPAPAQSAQPRMMVTRYPSAPVSAIESTRKHVSFDNSTLARSITASSFDEHKMKKAMNIVERGQRSAMASSMNISQERLLLDSGRKTPEQIGIVGPSAMMHPPAAVHVPAPVIGSATVIQQYYGGAPAYGIIPPEYMGGKKPLLGTASTSSINSSLMRTQSTQTENFIVRASGPPSYLSLSPRTSYKVCNRQLVRMVSQGAQTNGYLLDSMLKELSSKFSKSIHEINVQTESPAPTARDDLLDLTNEEEFHENVILGLYSTTKNLEHETMSSSSGSYSVFLDENHEHASMLLMKKLLNESPSRVSLPSPSKYTIIKPPEGFRDSNSSVMEEMEKQQQIVQVKPSVFIHQRKKKPSVRAKSEERAVVSDVEERGKARSKTDAATQSSISLHASLHDLTTIDDDDSGIYMEPYTSGIWVYIGENEEIQVWKGQNAPCYATPAHEPLTRTSSGESTLSEREFYKKFTALTHRMVHRKASGEIYRRLRDNTLEINKRVCLSRSEGGEFGFRIHGSRPVVVSAVETNTPAEESGLEVGDVIMSINGVSVLDSSHSDVVRIAKHDLLEMELARTADIIANVCVRDDVIFRGDLWRFKGHYFVVEGEEGEDKSHVEESDSGSGVKRLEMWVKRHFILRTDYCLYYYKIQGNGVQQPLPPASSYFPPLGVIPLSHAHAFLTQPTDEIILLHGASSQQPGSTPSVLYPFELHRTSIIRAQPRVSELILGCESRDERNEWVEVLDQTIRQAVQDDKWVGISGRYVMGPPDSIAFPDCIGVLNKLGRRFKTWTKRFCVLKDACLYVYLSAEEQTALGAAHLHGYRVQTVSSLAVGGKKHAFELIPPTPTSGVQMRHYYLATDSEHDRKRWLAALEYSIDRWINIGEKSSGGVSGGRTTPGSSMCT</sequence>
<evidence type="ECO:0000259" key="2">
    <source>
        <dbReference type="PROSITE" id="PS50003"/>
    </source>
</evidence>
<dbReference type="Proteomes" id="UP001642540">
    <property type="component" value="Unassembled WGS sequence"/>
</dbReference>
<dbReference type="InterPro" id="IPR001478">
    <property type="entry name" value="PDZ"/>
</dbReference>
<feature type="compositionally biased region" description="Basic and acidic residues" evidence="1">
    <location>
        <begin position="979"/>
        <end position="1000"/>
    </location>
</feature>
<dbReference type="PROSITE" id="PS50106">
    <property type="entry name" value="PDZ"/>
    <property type="match status" value="1"/>
</dbReference>
<accession>A0ABP1QWL6</accession>
<proteinExistence type="predicted"/>
<dbReference type="PROSITE" id="PS50003">
    <property type="entry name" value="PH_DOMAIN"/>
    <property type="match status" value="2"/>
</dbReference>
<evidence type="ECO:0000313" key="5">
    <source>
        <dbReference type="Proteomes" id="UP001642540"/>
    </source>
</evidence>
<dbReference type="Pfam" id="PF00595">
    <property type="entry name" value="PDZ"/>
    <property type="match status" value="1"/>
</dbReference>
<feature type="region of interest" description="Disordered" evidence="1">
    <location>
        <begin position="604"/>
        <end position="629"/>
    </location>
</feature>
<feature type="domain" description="PH" evidence="2">
    <location>
        <begin position="1385"/>
        <end position="1489"/>
    </location>
</feature>
<feature type="region of interest" description="Disordered" evidence="1">
    <location>
        <begin position="342"/>
        <end position="402"/>
    </location>
</feature>
<dbReference type="PANTHER" id="PTHR47644:SF1">
    <property type="entry name" value="PDZ DOMAIN-CONTAINING PROTEIN"/>
    <property type="match status" value="1"/>
</dbReference>
<gene>
    <name evidence="4" type="ORF">ODALV1_LOCUS16151</name>
</gene>